<organism evidence="2 3">
    <name type="scientific">Aporhodopirellula aestuarii</name>
    <dbReference type="NCBI Taxonomy" id="2950107"/>
    <lineage>
        <taxon>Bacteria</taxon>
        <taxon>Pseudomonadati</taxon>
        <taxon>Planctomycetota</taxon>
        <taxon>Planctomycetia</taxon>
        <taxon>Pirellulales</taxon>
        <taxon>Pirellulaceae</taxon>
        <taxon>Aporhodopirellula</taxon>
    </lineage>
</organism>
<reference evidence="2 3" key="1">
    <citation type="journal article" date="2022" name="Syst. Appl. Microbiol.">
        <title>Rhodopirellula aestuarii sp. nov., a novel member of the genus Rhodopirellula isolated from brackish sediments collected in the Tagus River estuary, Portugal.</title>
        <authorList>
            <person name="Vitorino I.R."/>
            <person name="Klimek D."/>
            <person name="Calusinska M."/>
            <person name="Lobo-da-Cunha A."/>
            <person name="Vasconcelos V."/>
            <person name="Lage O.M."/>
        </authorList>
    </citation>
    <scope>NUCLEOTIDE SEQUENCE [LARGE SCALE GENOMIC DNA]</scope>
    <source>
        <strain evidence="2 3">ICT_H3.1</strain>
    </source>
</reference>
<dbReference type="EMBL" id="JAMQBK010000024">
    <property type="protein sequence ID" value="MCM2370638.1"/>
    <property type="molecule type" value="Genomic_DNA"/>
</dbReference>
<dbReference type="RefSeq" id="WP_250928306.1">
    <property type="nucleotide sequence ID" value="NZ_JAMQBK010000024.1"/>
</dbReference>
<dbReference type="PANTHER" id="PTHR33678">
    <property type="entry name" value="BLL1576 PROTEIN"/>
    <property type="match status" value="1"/>
</dbReference>
<protein>
    <submittedName>
        <fullName evidence="2">Transposase</fullName>
    </submittedName>
</protein>
<dbReference type="InterPro" id="IPR004291">
    <property type="entry name" value="Transposase_IS66_central"/>
</dbReference>
<feature type="domain" description="Transposase IS66 central" evidence="1">
    <location>
        <begin position="8"/>
        <end position="64"/>
    </location>
</feature>
<proteinExistence type="predicted"/>
<accession>A0ABT0U192</accession>
<dbReference type="Proteomes" id="UP001202961">
    <property type="component" value="Unassembled WGS sequence"/>
</dbReference>
<name>A0ABT0U192_9BACT</name>
<gene>
    <name evidence="2" type="ORF">NB063_08350</name>
</gene>
<evidence type="ECO:0000259" key="1">
    <source>
        <dbReference type="Pfam" id="PF03050"/>
    </source>
</evidence>
<comment type="caution">
    <text evidence="2">The sequence shown here is derived from an EMBL/GenBank/DDBJ whole genome shotgun (WGS) entry which is preliminary data.</text>
</comment>
<keyword evidence="3" id="KW-1185">Reference proteome</keyword>
<sequence length="107" mass="12064">MVRHPKTHAANERFAKFSEKHLDSLFTFLRHLNPDATNWRGEQAIRPAVVNRKVWGGNHTEVGALAQARIMSGMQTCKQRLADPFEFIGRQLTAMSPLALSLPITAR</sequence>
<evidence type="ECO:0000313" key="2">
    <source>
        <dbReference type="EMBL" id="MCM2370638.1"/>
    </source>
</evidence>
<dbReference type="PANTHER" id="PTHR33678:SF1">
    <property type="entry name" value="BLL1576 PROTEIN"/>
    <property type="match status" value="1"/>
</dbReference>
<dbReference type="InterPro" id="IPR052344">
    <property type="entry name" value="Transposase-related"/>
</dbReference>
<dbReference type="Pfam" id="PF03050">
    <property type="entry name" value="DDE_Tnp_IS66"/>
    <property type="match status" value="1"/>
</dbReference>
<evidence type="ECO:0000313" key="3">
    <source>
        <dbReference type="Proteomes" id="UP001202961"/>
    </source>
</evidence>